<dbReference type="EMBL" id="JAUSTZ010000009">
    <property type="protein sequence ID" value="MDQ0227371.1"/>
    <property type="molecule type" value="Genomic_DNA"/>
</dbReference>
<accession>A0ABT9Z537</accession>
<reference evidence="1 2" key="1">
    <citation type="submission" date="2023-07" db="EMBL/GenBank/DDBJ databases">
        <title>Genomic Encyclopedia of Type Strains, Phase IV (KMG-IV): sequencing the most valuable type-strain genomes for metagenomic binning, comparative biology and taxonomic classification.</title>
        <authorList>
            <person name="Goeker M."/>
        </authorList>
    </citation>
    <scope>NUCLEOTIDE SEQUENCE [LARGE SCALE GENOMIC DNA]</scope>
    <source>
        <strain evidence="1 2">DSM 17723</strain>
    </source>
</reference>
<sequence length="102" mass="12142">MLDTSLVKSLIIERSKLHMNDPKVYEYWGKLTELLSRNVEDTINYLNHCSEEEIYWLSEIFEDISAKVNCQKYIECLKKLDKKYSNLNLSMDIKVAEEWMEG</sequence>
<gene>
    <name evidence="1" type="ORF">J2S02_003716</name>
</gene>
<proteinExistence type="predicted"/>
<evidence type="ECO:0000313" key="1">
    <source>
        <dbReference type="EMBL" id="MDQ0227371.1"/>
    </source>
</evidence>
<keyword evidence="2" id="KW-1185">Reference proteome</keyword>
<comment type="caution">
    <text evidence="1">The sequence shown here is derived from an EMBL/GenBank/DDBJ whole genome shotgun (WGS) entry which is preliminary data.</text>
</comment>
<name>A0ABT9Z537_9BACI</name>
<dbReference type="Proteomes" id="UP001232245">
    <property type="component" value="Unassembled WGS sequence"/>
</dbReference>
<protein>
    <submittedName>
        <fullName evidence="1">Uncharacterized protein</fullName>
    </submittedName>
</protein>
<dbReference type="RefSeq" id="WP_174881276.1">
    <property type="nucleotide sequence ID" value="NZ_CADEPK010000341.1"/>
</dbReference>
<organism evidence="1 2">
    <name type="scientific">Metabacillus niabensis</name>
    <dbReference type="NCBI Taxonomy" id="324854"/>
    <lineage>
        <taxon>Bacteria</taxon>
        <taxon>Bacillati</taxon>
        <taxon>Bacillota</taxon>
        <taxon>Bacilli</taxon>
        <taxon>Bacillales</taxon>
        <taxon>Bacillaceae</taxon>
        <taxon>Metabacillus</taxon>
    </lineage>
</organism>
<evidence type="ECO:0000313" key="2">
    <source>
        <dbReference type="Proteomes" id="UP001232245"/>
    </source>
</evidence>